<dbReference type="CDD" id="cd01639">
    <property type="entry name" value="IMPase"/>
    <property type="match status" value="1"/>
</dbReference>
<keyword evidence="4 7" id="KW-0479">Metal-binding</keyword>
<evidence type="ECO:0000256" key="1">
    <source>
        <dbReference type="ARBA" id="ARBA00001033"/>
    </source>
</evidence>
<dbReference type="PRINTS" id="PR00377">
    <property type="entry name" value="IMPHPHTASES"/>
</dbReference>
<accession>A0A172TCR9</accession>
<dbReference type="OrthoDB" id="9772456at2"/>
<dbReference type="PROSITE" id="PS00629">
    <property type="entry name" value="IMP_1"/>
    <property type="match status" value="1"/>
</dbReference>
<dbReference type="InterPro" id="IPR000760">
    <property type="entry name" value="Inositol_monophosphatase-like"/>
</dbReference>
<evidence type="ECO:0000256" key="5">
    <source>
        <dbReference type="ARBA" id="ARBA00022801"/>
    </source>
</evidence>
<dbReference type="InterPro" id="IPR022337">
    <property type="entry name" value="Inositol_monophosphatase_SuhB"/>
</dbReference>
<evidence type="ECO:0000256" key="2">
    <source>
        <dbReference type="ARBA" id="ARBA00001946"/>
    </source>
</evidence>
<dbReference type="AlphaFoldDB" id="A0A172TCR9"/>
<dbReference type="PATRIC" id="fig|1182568.3.peg.1578"/>
<dbReference type="InterPro" id="IPR020550">
    <property type="entry name" value="Inositol_monophosphatase_CS"/>
</dbReference>
<feature type="binding site" evidence="7">
    <location>
        <position position="215"/>
    </location>
    <ligand>
        <name>Mg(2+)</name>
        <dbReference type="ChEBI" id="CHEBI:18420"/>
        <label>1</label>
        <note>catalytic</note>
    </ligand>
</feature>
<dbReference type="Pfam" id="PF00459">
    <property type="entry name" value="Inositol_P"/>
    <property type="match status" value="1"/>
</dbReference>
<dbReference type="PROSITE" id="PS00630">
    <property type="entry name" value="IMP_2"/>
    <property type="match status" value="1"/>
</dbReference>
<evidence type="ECO:0000256" key="8">
    <source>
        <dbReference type="RuleBase" id="RU364068"/>
    </source>
</evidence>
<evidence type="ECO:0000256" key="6">
    <source>
        <dbReference type="ARBA" id="ARBA00022842"/>
    </source>
</evidence>
<dbReference type="GO" id="GO:0046854">
    <property type="term" value="P:phosphatidylinositol phosphate biosynthetic process"/>
    <property type="evidence" value="ECO:0007669"/>
    <property type="project" value="InterPro"/>
</dbReference>
<dbReference type="GO" id="GO:0008934">
    <property type="term" value="F:inositol monophosphate 1-phosphatase activity"/>
    <property type="evidence" value="ECO:0007669"/>
    <property type="project" value="InterPro"/>
</dbReference>
<dbReference type="STRING" id="1182568.SU48_07590"/>
<dbReference type="Proteomes" id="UP000077363">
    <property type="component" value="Chromosome"/>
</dbReference>
<dbReference type="SUPFAM" id="SSF56655">
    <property type="entry name" value="Carbohydrate phosphatase"/>
    <property type="match status" value="1"/>
</dbReference>
<comment type="cofactor">
    <cofactor evidence="2 7 8">
        <name>Mg(2+)</name>
        <dbReference type="ChEBI" id="CHEBI:18420"/>
    </cofactor>
</comment>
<comment type="catalytic activity">
    <reaction evidence="1 8">
        <text>a myo-inositol phosphate + H2O = myo-inositol + phosphate</text>
        <dbReference type="Rhea" id="RHEA:24056"/>
        <dbReference type="ChEBI" id="CHEBI:15377"/>
        <dbReference type="ChEBI" id="CHEBI:17268"/>
        <dbReference type="ChEBI" id="CHEBI:43474"/>
        <dbReference type="ChEBI" id="CHEBI:84139"/>
        <dbReference type="EC" id="3.1.3.25"/>
    </reaction>
</comment>
<keyword evidence="5 8" id="KW-0378">Hydrolase</keyword>
<proteinExistence type="inferred from homology"/>
<dbReference type="InterPro" id="IPR033942">
    <property type="entry name" value="IMPase"/>
</dbReference>
<evidence type="ECO:0000256" key="3">
    <source>
        <dbReference type="ARBA" id="ARBA00009759"/>
    </source>
</evidence>
<comment type="similarity">
    <text evidence="3 8">Belongs to the inositol monophosphatase superfamily.</text>
</comment>
<protein>
    <recommendedName>
        <fullName evidence="8">Inositol-1-monophosphatase</fullName>
        <ecNumber evidence="8">3.1.3.25</ecNumber>
    </recommendedName>
</protein>
<reference evidence="9 10" key="1">
    <citation type="submission" date="2015-01" db="EMBL/GenBank/DDBJ databases">
        <title>Deinococcus puniceus/DY1/ whole genome sequencing.</title>
        <authorList>
            <person name="Kim M.K."/>
            <person name="Srinivasan S."/>
            <person name="Lee J.-J."/>
        </authorList>
    </citation>
    <scope>NUCLEOTIDE SEQUENCE [LARGE SCALE GENOMIC DNA]</scope>
    <source>
        <strain evidence="9 10">DY1</strain>
    </source>
</reference>
<evidence type="ECO:0000313" key="10">
    <source>
        <dbReference type="Proteomes" id="UP000077363"/>
    </source>
</evidence>
<feature type="binding site" evidence="7">
    <location>
        <position position="91"/>
    </location>
    <ligand>
        <name>Mg(2+)</name>
        <dbReference type="ChEBI" id="CHEBI:18420"/>
        <label>1</label>
        <note>catalytic</note>
    </ligand>
</feature>
<dbReference type="Gene3D" id="3.40.190.80">
    <property type="match status" value="1"/>
</dbReference>
<dbReference type="PANTHER" id="PTHR20854:SF4">
    <property type="entry name" value="INOSITOL-1-MONOPHOSPHATASE-RELATED"/>
    <property type="match status" value="1"/>
</dbReference>
<dbReference type="PRINTS" id="PR01959">
    <property type="entry name" value="SBIMPHPHTASE"/>
</dbReference>
<dbReference type="GO" id="GO:0007165">
    <property type="term" value="P:signal transduction"/>
    <property type="evidence" value="ECO:0007669"/>
    <property type="project" value="TreeGrafter"/>
</dbReference>
<dbReference type="KEGG" id="dpu:SU48_07590"/>
<keyword evidence="6 7" id="KW-0460">Magnesium</keyword>
<name>A0A172TCR9_9DEIO</name>
<dbReference type="FunFam" id="3.30.540.10:FF:000003">
    <property type="entry name" value="Inositol-1-monophosphatase"/>
    <property type="match status" value="1"/>
</dbReference>
<dbReference type="GO" id="GO:0046872">
    <property type="term" value="F:metal ion binding"/>
    <property type="evidence" value="ECO:0007669"/>
    <property type="project" value="UniProtKB-KW"/>
</dbReference>
<evidence type="ECO:0000313" key="9">
    <source>
        <dbReference type="EMBL" id="ANE44855.1"/>
    </source>
</evidence>
<dbReference type="EC" id="3.1.3.25" evidence="8"/>
<feature type="binding site" evidence="7">
    <location>
        <position position="88"/>
    </location>
    <ligand>
        <name>Mg(2+)</name>
        <dbReference type="ChEBI" id="CHEBI:18420"/>
        <label>1</label>
        <note>catalytic</note>
    </ligand>
</feature>
<keyword evidence="10" id="KW-1185">Reference proteome</keyword>
<dbReference type="PANTHER" id="PTHR20854">
    <property type="entry name" value="INOSITOL MONOPHOSPHATASE"/>
    <property type="match status" value="1"/>
</dbReference>
<dbReference type="InterPro" id="IPR020583">
    <property type="entry name" value="Inositol_monoP_metal-BS"/>
</dbReference>
<organism evidence="9 10">
    <name type="scientific">Deinococcus puniceus</name>
    <dbReference type="NCBI Taxonomy" id="1182568"/>
    <lineage>
        <taxon>Bacteria</taxon>
        <taxon>Thermotogati</taxon>
        <taxon>Deinococcota</taxon>
        <taxon>Deinococci</taxon>
        <taxon>Deinococcales</taxon>
        <taxon>Deinococcaceae</taxon>
        <taxon>Deinococcus</taxon>
    </lineage>
</organism>
<dbReference type="EMBL" id="CP011387">
    <property type="protein sequence ID" value="ANE44855.1"/>
    <property type="molecule type" value="Genomic_DNA"/>
</dbReference>
<feature type="binding site" evidence="7">
    <location>
        <position position="90"/>
    </location>
    <ligand>
        <name>Mg(2+)</name>
        <dbReference type="ChEBI" id="CHEBI:18420"/>
        <label>2</label>
    </ligand>
</feature>
<gene>
    <name evidence="9" type="ORF">SU48_07590</name>
</gene>
<evidence type="ECO:0000256" key="7">
    <source>
        <dbReference type="PIRSR" id="PIRSR600760-2"/>
    </source>
</evidence>
<dbReference type="GO" id="GO:0006020">
    <property type="term" value="P:inositol metabolic process"/>
    <property type="evidence" value="ECO:0007669"/>
    <property type="project" value="TreeGrafter"/>
</dbReference>
<evidence type="ECO:0000256" key="4">
    <source>
        <dbReference type="ARBA" id="ARBA00022723"/>
    </source>
</evidence>
<dbReference type="Gene3D" id="3.30.540.10">
    <property type="entry name" value="Fructose-1,6-Bisphosphatase, subunit A, domain 1"/>
    <property type="match status" value="1"/>
</dbReference>
<feature type="binding site" evidence="7">
    <location>
        <position position="70"/>
    </location>
    <ligand>
        <name>Mg(2+)</name>
        <dbReference type="ChEBI" id="CHEBI:18420"/>
        <label>1</label>
        <note>catalytic</note>
    </ligand>
</feature>
<sequence length="264" mass="27624">MLSDLAPFLAVAVAAARAAGAVHLVHLGTARIVQTKTTYADLVTEVDGEAERVIRAVIAETYPDHAVLGEEEGLGEIEAKSDFRWVVDPLDGTVNYAHGYPVFCASVALEYRGEAIAGAVFDPTRDELFTATLGGGSFLNGQPLAVSATPTLTTPALVATGFPYDNSGERNLALVARLLRLGIPVRRPGAAALDLCNVACGRMDAYWEIGVKRWDVAAGSLILQEAGGHVSDAGGVPTPHGEMIVATNRLLHAELLGVLQEGGS</sequence>